<comment type="caution">
    <text evidence="3">The sequence shown here is derived from an EMBL/GenBank/DDBJ whole genome shotgun (WGS) entry which is preliminary data.</text>
</comment>
<evidence type="ECO:0000256" key="1">
    <source>
        <dbReference type="SAM" id="Coils"/>
    </source>
</evidence>
<proteinExistence type="predicted"/>
<evidence type="ECO:0000256" key="2">
    <source>
        <dbReference type="SAM" id="MobiDB-lite"/>
    </source>
</evidence>
<feature type="compositionally biased region" description="Basic and acidic residues" evidence="2">
    <location>
        <begin position="218"/>
        <end position="227"/>
    </location>
</feature>
<feature type="region of interest" description="Disordered" evidence="2">
    <location>
        <begin position="359"/>
        <end position="439"/>
    </location>
</feature>
<feature type="coiled-coil region" evidence="1">
    <location>
        <begin position="129"/>
        <end position="171"/>
    </location>
</feature>
<evidence type="ECO:0000313" key="4">
    <source>
        <dbReference type="Proteomes" id="UP001552299"/>
    </source>
</evidence>
<dbReference type="AlphaFoldDB" id="A0ABD0TWI8"/>
<gene>
    <name evidence="3" type="ORF">M5K25_026140</name>
</gene>
<feature type="compositionally biased region" description="Low complexity" evidence="2">
    <location>
        <begin position="376"/>
        <end position="391"/>
    </location>
</feature>
<keyword evidence="1" id="KW-0175">Coiled coil</keyword>
<sequence>MSGFLRHEMRASMASSRVKILTTISGSRSEEDSSEFSADENAWPTSEMIFVLRRLPEKLWRDSLRIQGWSPCIAALSFVDLSIRKFCRVIGFSPNRLPQRNQRLCKLEEANRWKRCCESEKYPSIFDFLGMAAKKVDALEERLEGEMNQIKETVEERMSSMEGQVADLRDMMKKMLEFQTQSAASDAKGPEAKNINSEIHREEEEVEIVDGRRGRPHLEPFQREERGGGYGERQGYGGMEPRGAGWEHREGYYGRRGADAKKSLEVNIKGFQYLNYQTQIVKKTIENKSDSRIQGIQANCKKEKIVTGMNQEFSSITPSYVFSSSRSSAACPSLILDSNVIAAAAGLPSSNDERILDRRSANHRTAGNKCGRKSSSKSSGAMSARAAAGSRTNTSIRERAASAWRRRRARDMARRRAERDDGLAAEVAAAAEGSRVSERRERACRVEGSAGEGRRWRAAVRARRRTSRLERASSRKAVARRRTKLAVTAVIIQGADGIRVVEESAREEREKGPSLPLGFGD</sequence>
<dbReference type="Proteomes" id="UP001552299">
    <property type="component" value="Unassembled WGS sequence"/>
</dbReference>
<feature type="compositionally biased region" description="Low complexity" evidence="2">
    <location>
        <begin position="424"/>
        <end position="434"/>
    </location>
</feature>
<dbReference type="EMBL" id="JANQDX010000019">
    <property type="protein sequence ID" value="KAL0904069.1"/>
    <property type="molecule type" value="Genomic_DNA"/>
</dbReference>
<feature type="compositionally biased region" description="Gly residues" evidence="2">
    <location>
        <begin position="228"/>
        <end position="240"/>
    </location>
</feature>
<reference evidence="3 4" key="1">
    <citation type="journal article" date="2024" name="Plant Biotechnol. J.">
        <title>Dendrobium thyrsiflorum genome and its molecular insights into genes involved in important horticultural traits.</title>
        <authorList>
            <person name="Chen B."/>
            <person name="Wang J.Y."/>
            <person name="Zheng P.J."/>
            <person name="Li K.L."/>
            <person name="Liang Y.M."/>
            <person name="Chen X.F."/>
            <person name="Zhang C."/>
            <person name="Zhao X."/>
            <person name="He X."/>
            <person name="Zhang G.Q."/>
            <person name="Liu Z.J."/>
            <person name="Xu Q."/>
        </authorList>
    </citation>
    <scope>NUCLEOTIDE SEQUENCE [LARGE SCALE GENOMIC DNA]</scope>
    <source>
        <strain evidence="3">GZMU011</strain>
    </source>
</reference>
<keyword evidence="4" id="KW-1185">Reference proteome</keyword>
<evidence type="ECO:0000313" key="3">
    <source>
        <dbReference type="EMBL" id="KAL0904069.1"/>
    </source>
</evidence>
<protein>
    <submittedName>
        <fullName evidence="3">Uncharacterized protein</fullName>
    </submittedName>
</protein>
<feature type="region of interest" description="Disordered" evidence="2">
    <location>
        <begin position="218"/>
        <end position="243"/>
    </location>
</feature>
<accession>A0ABD0TWI8</accession>
<feature type="compositionally biased region" description="Basic and acidic residues" evidence="2">
    <location>
        <begin position="410"/>
        <end position="422"/>
    </location>
</feature>
<name>A0ABD0TWI8_DENTH</name>
<organism evidence="3 4">
    <name type="scientific">Dendrobium thyrsiflorum</name>
    <name type="common">Pinecone-like raceme dendrobium</name>
    <name type="synonym">Orchid</name>
    <dbReference type="NCBI Taxonomy" id="117978"/>
    <lineage>
        <taxon>Eukaryota</taxon>
        <taxon>Viridiplantae</taxon>
        <taxon>Streptophyta</taxon>
        <taxon>Embryophyta</taxon>
        <taxon>Tracheophyta</taxon>
        <taxon>Spermatophyta</taxon>
        <taxon>Magnoliopsida</taxon>
        <taxon>Liliopsida</taxon>
        <taxon>Asparagales</taxon>
        <taxon>Orchidaceae</taxon>
        <taxon>Epidendroideae</taxon>
        <taxon>Malaxideae</taxon>
        <taxon>Dendrobiinae</taxon>
        <taxon>Dendrobium</taxon>
    </lineage>
</organism>